<dbReference type="InterPro" id="IPR017739">
    <property type="entry name" value="T6SS-assoc_VCA0119"/>
</dbReference>
<dbReference type="KEGG" id="kak:Kalk_18780"/>
<dbReference type="EMBL" id="CP022684">
    <property type="protein sequence ID" value="AUM14345.1"/>
    <property type="molecule type" value="Genomic_DNA"/>
</dbReference>
<dbReference type="NCBIfam" id="TIGR03362">
    <property type="entry name" value="VI_chp_7"/>
    <property type="match status" value="1"/>
</dbReference>
<feature type="region of interest" description="Disordered" evidence="1">
    <location>
        <begin position="188"/>
        <end position="227"/>
    </location>
</feature>
<feature type="compositionally biased region" description="Low complexity" evidence="1">
    <location>
        <begin position="194"/>
        <end position="209"/>
    </location>
</feature>
<accession>A0A2K9LSC2</accession>
<name>A0A2K9LSC2_9GAMM</name>
<keyword evidence="4" id="KW-1185">Reference proteome</keyword>
<dbReference type="PANTHER" id="PTHR37024">
    <property type="entry name" value="TYPE VI SECRETION SYSTEM DUF2094 AND IMPA-RELATED DOMAIN PROTEIN"/>
    <property type="match status" value="1"/>
</dbReference>
<dbReference type="AlphaFoldDB" id="A0A2K9LSC2"/>
<dbReference type="Pfam" id="PF06812">
    <property type="entry name" value="ImpA_N"/>
    <property type="match status" value="1"/>
</dbReference>
<evidence type="ECO:0000259" key="2">
    <source>
        <dbReference type="Pfam" id="PF06812"/>
    </source>
</evidence>
<dbReference type="InterPro" id="IPR010657">
    <property type="entry name" value="ImpA_N"/>
</dbReference>
<sequence length="532" mass="59762">MSLLTAEEISLLATQPIAGDNPAGENVRLELAFEAIEQEIAKLDSFTSEDPVRWNDITATARQILLEESKDFLVACFLTRSLCEVDLLDGLNQGLQIGKGIADTFWDHAFPPKKRLRGRSQAFEWLVEKCHPLLEEFNPGANDLERIKALEINLGALDDLLLEKMAENAPNMAEFRQTFRRMRQGLEVEQANKQQSAAAPSGSQASATQVSPERATPSIAPVSGPAQVASDRDLMAVYRACQEQLRHASQHIASKNPLDSEAFRINRFITWLGVNQLPPAMATKTQLRPVSKEKMDVLNALYQEKRWQDLVVEIEQSLVKSPFWITGQRMVCEALEELNAEGPADMVKQSVRSFVKRFPDVVTLTFNDDTPFADDKTRQWVQALGQSSGGSAGSALVIDTSEISKDWEDAYRQAQDLAGEKKMREALALFQSGVSCSTSLREQALWRFNQARFCFEQGMQALALPLLESLDNQLSQQGVEEWEPQVSKRILELLLRCYQQNEVTDDRNQKIEKLHARLCKLDLALAFDLTNH</sequence>
<dbReference type="Proteomes" id="UP000235116">
    <property type="component" value="Chromosome"/>
</dbReference>
<dbReference type="PANTHER" id="PTHR37024:SF5">
    <property type="entry name" value="IMPA N-TERMINAL DOMAIN-CONTAINING PROTEIN"/>
    <property type="match status" value="1"/>
</dbReference>
<gene>
    <name evidence="3" type="ORF">Kalk_18780</name>
</gene>
<proteinExistence type="predicted"/>
<evidence type="ECO:0000313" key="3">
    <source>
        <dbReference type="EMBL" id="AUM14345.1"/>
    </source>
</evidence>
<feature type="domain" description="ImpA N-terminal" evidence="2">
    <location>
        <begin position="15"/>
        <end position="127"/>
    </location>
</feature>
<evidence type="ECO:0000313" key="4">
    <source>
        <dbReference type="Proteomes" id="UP000235116"/>
    </source>
</evidence>
<evidence type="ECO:0000256" key="1">
    <source>
        <dbReference type="SAM" id="MobiDB-lite"/>
    </source>
</evidence>
<protein>
    <submittedName>
        <fullName evidence="3">Type VI secretion system ImpA domain-containing protein</fullName>
    </submittedName>
</protein>
<reference evidence="4" key="1">
    <citation type="submission" date="2017-08" db="EMBL/GenBank/DDBJ databases">
        <title>Direct submision.</title>
        <authorList>
            <person name="Kim S.-J."/>
            <person name="Rhee S.-K."/>
        </authorList>
    </citation>
    <scope>NUCLEOTIDE SEQUENCE [LARGE SCALE GENOMIC DNA]</scope>
    <source>
        <strain evidence="4">GI5</strain>
    </source>
</reference>
<dbReference type="OrthoDB" id="1522895at2"/>
<dbReference type="RefSeq" id="WP_101895719.1">
    <property type="nucleotide sequence ID" value="NZ_CP022684.1"/>
</dbReference>
<dbReference type="Pfam" id="PF16989">
    <property type="entry name" value="T6SS_VasJ"/>
    <property type="match status" value="1"/>
</dbReference>
<organism evidence="3 4">
    <name type="scientific">Ketobacter alkanivorans</name>
    <dbReference type="NCBI Taxonomy" id="1917421"/>
    <lineage>
        <taxon>Bacteria</taxon>
        <taxon>Pseudomonadati</taxon>
        <taxon>Pseudomonadota</taxon>
        <taxon>Gammaproteobacteria</taxon>
        <taxon>Pseudomonadales</taxon>
        <taxon>Ketobacteraceae</taxon>
        <taxon>Ketobacter</taxon>
    </lineage>
</organism>